<proteinExistence type="predicted"/>
<organism evidence="1 2">
    <name type="scientific">Brevundimonas phage vB_BpoS-Marchewka</name>
    <dbReference type="NCBI Taxonomy" id="2948604"/>
    <lineage>
        <taxon>Viruses</taxon>
        <taxon>Duplodnaviria</taxon>
        <taxon>Heunggongvirae</taxon>
        <taxon>Uroviricota</taxon>
        <taxon>Caudoviricetes</taxon>
        <taxon>Jeanschmidtviridae</taxon>
        <taxon>Marchewkavirus</taxon>
        <taxon>Marchewkavirus marchewka</taxon>
    </lineage>
</organism>
<gene>
    <name evidence="1" type="ORF">MARCHEWKA_01750</name>
</gene>
<evidence type="ECO:0000313" key="1">
    <source>
        <dbReference type="EMBL" id="UTC28688.1"/>
    </source>
</evidence>
<reference evidence="1" key="1">
    <citation type="submission" date="2022-04" db="EMBL/GenBank/DDBJ databases">
        <authorList>
            <person name="Friedrich I."/>
            <person name="Schneider D."/>
            <person name="Poehlein A."/>
            <person name="Hertel R."/>
            <person name="Daniel R."/>
        </authorList>
    </citation>
    <scope>NUCLEOTIDE SEQUENCE</scope>
</reference>
<keyword evidence="2" id="KW-1185">Reference proteome</keyword>
<evidence type="ECO:0000313" key="2">
    <source>
        <dbReference type="Proteomes" id="UP001056634"/>
    </source>
</evidence>
<name>A0A9E7N2R4_9CAUD</name>
<accession>A0A9E7N2R4</accession>
<sequence length="55" mass="6147">MTGLDRPQASLDAKRAAIVELHAWKRALAEHHMSHSEILSLEMAIAALEEKAERL</sequence>
<protein>
    <submittedName>
        <fullName evidence="1">Uncharacterized protein</fullName>
    </submittedName>
</protein>
<dbReference type="EMBL" id="ON529851">
    <property type="protein sequence ID" value="UTC28688.1"/>
    <property type="molecule type" value="Genomic_DNA"/>
</dbReference>
<dbReference type="Proteomes" id="UP001056634">
    <property type="component" value="Segment"/>
</dbReference>